<accession>A0A9P7TRP2</accession>
<gene>
    <name evidence="2" type="ORF">E4U13_006974</name>
</gene>
<dbReference type="EMBL" id="SRQM01000644">
    <property type="protein sequence ID" value="KAG6107433.1"/>
    <property type="molecule type" value="Genomic_DNA"/>
</dbReference>
<proteinExistence type="predicted"/>
<keyword evidence="3" id="KW-1185">Reference proteome</keyword>
<evidence type="ECO:0000313" key="3">
    <source>
        <dbReference type="Proteomes" id="UP000732380"/>
    </source>
</evidence>
<name>A0A9P7TRP2_9HYPO</name>
<feature type="non-terminal residue" evidence="2">
    <location>
        <position position="157"/>
    </location>
</feature>
<dbReference type="AlphaFoldDB" id="A0A9P7TRP2"/>
<reference evidence="2 3" key="1">
    <citation type="journal article" date="2020" name="bioRxiv">
        <title>Whole genome comparisons of ergot fungi reveals the divergence and evolution of species within the genus Claviceps are the result of varying mechanisms driving genome evolution and host range expansion.</title>
        <authorList>
            <person name="Wyka S.A."/>
            <person name="Mondo S.J."/>
            <person name="Liu M."/>
            <person name="Dettman J."/>
            <person name="Nalam V."/>
            <person name="Broders K.D."/>
        </authorList>
    </citation>
    <scope>NUCLEOTIDE SEQUENCE [LARGE SCALE GENOMIC DNA]</scope>
    <source>
        <strain evidence="2 3">LM576</strain>
    </source>
</reference>
<feature type="compositionally biased region" description="Polar residues" evidence="1">
    <location>
        <begin position="91"/>
        <end position="108"/>
    </location>
</feature>
<feature type="region of interest" description="Disordered" evidence="1">
    <location>
        <begin position="91"/>
        <end position="157"/>
    </location>
</feature>
<feature type="region of interest" description="Disordered" evidence="1">
    <location>
        <begin position="1"/>
        <end position="62"/>
    </location>
</feature>
<sequence length="157" mass="17748">MTPSRNEFPFPDKITSGRPQAPSKHSGTAQGESRYAIEKELPTVHASSVRPATKARPFDETQTMQQMLLQTLQQMQQQTQMMQQMMEQMTKLTVKQSTPQVPAPAQTQHQHRYDVGMSEASSPPTLHARSGQMQTTTAAERRQHISKPQYDCRSQIP</sequence>
<evidence type="ECO:0000256" key="1">
    <source>
        <dbReference type="SAM" id="MobiDB-lite"/>
    </source>
</evidence>
<dbReference type="Proteomes" id="UP000732380">
    <property type="component" value="Unassembled WGS sequence"/>
</dbReference>
<organism evidence="2 3">
    <name type="scientific">Claviceps humidiphila</name>
    <dbReference type="NCBI Taxonomy" id="1294629"/>
    <lineage>
        <taxon>Eukaryota</taxon>
        <taxon>Fungi</taxon>
        <taxon>Dikarya</taxon>
        <taxon>Ascomycota</taxon>
        <taxon>Pezizomycotina</taxon>
        <taxon>Sordariomycetes</taxon>
        <taxon>Hypocreomycetidae</taxon>
        <taxon>Hypocreales</taxon>
        <taxon>Clavicipitaceae</taxon>
        <taxon>Claviceps</taxon>
    </lineage>
</organism>
<protein>
    <submittedName>
        <fullName evidence="2">Uncharacterized protein</fullName>
    </submittedName>
</protein>
<evidence type="ECO:0000313" key="2">
    <source>
        <dbReference type="EMBL" id="KAG6107433.1"/>
    </source>
</evidence>
<comment type="caution">
    <text evidence="2">The sequence shown here is derived from an EMBL/GenBank/DDBJ whole genome shotgun (WGS) entry which is preliminary data.</text>
</comment>